<feature type="signal peptide" evidence="2">
    <location>
        <begin position="1"/>
        <end position="15"/>
    </location>
</feature>
<dbReference type="EMBL" id="OX597839">
    <property type="protein sequence ID" value="CAI9741342.1"/>
    <property type="molecule type" value="Genomic_DNA"/>
</dbReference>
<dbReference type="Proteomes" id="UP001162480">
    <property type="component" value="Chromosome 26"/>
</dbReference>
<feature type="region of interest" description="Disordered" evidence="1">
    <location>
        <begin position="24"/>
        <end position="56"/>
    </location>
</feature>
<keyword evidence="5" id="KW-1185">Reference proteome</keyword>
<evidence type="ECO:0000256" key="2">
    <source>
        <dbReference type="SAM" id="SignalP"/>
    </source>
</evidence>
<reference evidence="4" key="1">
    <citation type="submission" date="2023-08" db="EMBL/GenBank/DDBJ databases">
        <authorList>
            <person name="Alioto T."/>
            <person name="Alioto T."/>
            <person name="Gomez Garrido J."/>
        </authorList>
    </citation>
    <scope>NUCLEOTIDE SEQUENCE</scope>
</reference>
<feature type="domain" description="BAH" evidence="3">
    <location>
        <begin position="92"/>
        <end position="178"/>
    </location>
</feature>
<dbReference type="InterPro" id="IPR001025">
    <property type="entry name" value="BAH_dom"/>
</dbReference>
<dbReference type="Pfam" id="PF01426">
    <property type="entry name" value="BAH"/>
    <property type="match status" value="1"/>
</dbReference>
<dbReference type="AlphaFoldDB" id="A0AA36BX68"/>
<evidence type="ECO:0000259" key="3">
    <source>
        <dbReference type="PROSITE" id="PS51038"/>
    </source>
</evidence>
<protein>
    <submittedName>
        <fullName evidence="4">Arginine-glutamic acid dipeptide repeats protein-like isoform X3</fullName>
    </submittedName>
</protein>
<feature type="chain" id="PRO_5041382710" evidence="2">
    <location>
        <begin position="16"/>
        <end position="178"/>
    </location>
</feature>
<name>A0AA36BX68_OCTVU</name>
<evidence type="ECO:0000313" key="4">
    <source>
        <dbReference type="EMBL" id="CAI9741342.1"/>
    </source>
</evidence>
<organism evidence="4 5">
    <name type="scientific">Octopus vulgaris</name>
    <name type="common">Common octopus</name>
    <dbReference type="NCBI Taxonomy" id="6645"/>
    <lineage>
        <taxon>Eukaryota</taxon>
        <taxon>Metazoa</taxon>
        <taxon>Spiralia</taxon>
        <taxon>Lophotrochozoa</taxon>
        <taxon>Mollusca</taxon>
        <taxon>Cephalopoda</taxon>
        <taxon>Coleoidea</taxon>
        <taxon>Octopodiformes</taxon>
        <taxon>Octopoda</taxon>
        <taxon>Incirrata</taxon>
        <taxon>Octopodidae</taxon>
        <taxon>Octopus</taxon>
    </lineage>
</organism>
<proteinExistence type="predicted"/>
<dbReference type="Gene3D" id="2.30.30.490">
    <property type="match status" value="1"/>
</dbReference>
<evidence type="ECO:0000256" key="1">
    <source>
        <dbReference type="SAM" id="MobiDB-lite"/>
    </source>
</evidence>
<dbReference type="PROSITE" id="PS51038">
    <property type="entry name" value="BAH"/>
    <property type="match status" value="1"/>
</dbReference>
<evidence type="ECO:0000313" key="5">
    <source>
        <dbReference type="Proteomes" id="UP001162480"/>
    </source>
</evidence>
<dbReference type="InterPro" id="IPR043151">
    <property type="entry name" value="BAH_sf"/>
</dbReference>
<gene>
    <name evidence="4" type="ORF">OCTVUL_1B010215</name>
</gene>
<dbReference type="GO" id="GO:0003682">
    <property type="term" value="F:chromatin binding"/>
    <property type="evidence" value="ECO:0007669"/>
    <property type="project" value="InterPro"/>
</dbReference>
<keyword evidence="2" id="KW-0732">Signal</keyword>
<accession>A0AA36BX68</accession>
<sequence length="178" mass="20302">MTLCVLWTNLVALCCYDLSPLTTDGSGGSQRTTRKSQENKAENGHPVTSGEDSDEAEEITFIIQPTKKNGKTKTGTILRRGDEVISFTFEDVIYKAGDCVYVDSCRADQPHYICTIQNFRITKRDTLVVNVKWYYRPSEVPYNVYQYLVQDRHTETINIYITLLHKHKHTAFVSGLVL</sequence>